<evidence type="ECO:0000256" key="1">
    <source>
        <dbReference type="ARBA" id="ARBA00006479"/>
    </source>
</evidence>
<comment type="similarity">
    <text evidence="1">Belongs to the ROK (NagC/XylR) family.</text>
</comment>
<proteinExistence type="inferred from homology"/>
<evidence type="ECO:0000313" key="2">
    <source>
        <dbReference type="EMBL" id="MFC6066439.1"/>
    </source>
</evidence>
<organism evidence="2 3">
    <name type="scientific">Streptomyces ochraceiscleroticus</name>
    <dbReference type="NCBI Taxonomy" id="47761"/>
    <lineage>
        <taxon>Bacteria</taxon>
        <taxon>Bacillati</taxon>
        <taxon>Actinomycetota</taxon>
        <taxon>Actinomycetes</taxon>
        <taxon>Kitasatosporales</taxon>
        <taxon>Streptomycetaceae</taxon>
        <taxon>Streptomyces</taxon>
    </lineage>
</organism>
<accession>A0ABW1MRF8</accession>
<protein>
    <submittedName>
        <fullName evidence="2">ROK family protein</fullName>
    </submittedName>
</protein>
<dbReference type="SUPFAM" id="SSF53067">
    <property type="entry name" value="Actin-like ATPase domain"/>
    <property type="match status" value="1"/>
</dbReference>
<dbReference type="Pfam" id="PF00480">
    <property type="entry name" value="ROK"/>
    <property type="match status" value="1"/>
</dbReference>
<dbReference type="InterPro" id="IPR000600">
    <property type="entry name" value="ROK"/>
</dbReference>
<keyword evidence="3" id="KW-1185">Reference proteome</keyword>
<dbReference type="CDD" id="cd23763">
    <property type="entry name" value="ASKHA_ATPase_ROK"/>
    <property type="match status" value="1"/>
</dbReference>
<name>A0ABW1MRF8_9ACTN</name>
<dbReference type="InterPro" id="IPR036390">
    <property type="entry name" value="WH_DNA-bd_sf"/>
</dbReference>
<dbReference type="Gene3D" id="3.30.420.40">
    <property type="match status" value="2"/>
</dbReference>
<dbReference type="Proteomes" id="UP001596139">
    <property type="component" value="Unassembled WGS sequence"/>
</dbReference>
<dbReference type="PANTHER" id="PTHR18964:SF149">
    <property type="entry name" value="BIFUNCTIONAL UDP-N-ACETYLGLUCOSAMINE 2-EPIMERASE_N-ACETYLMANNOSAMINE KINASE"/>
    <property type="match status" value="1"/>
</dbReference>
<reference evidence="3" key="1">
    <citation type="journal article" date="2019" name="Int. J. Syst. Evol. Microbiol.">
        <title>The Global Catalogue of Microorganisms (GCM) 10K type strain sequencing project: providing services to taxonomists for standard genome sequencing and annotation.</title>
        <authorList>
            <consortium name="The Broad Institute Genomics Platform"/>
            <consortium name="The Broad Institute Genome Sequencing Center for Infectious Disease"/>
            <person name="Wu L."/>
            <person name="Ma J."/>
        </authorList>
    </citation>
    <scope>NUCLEOTIDE SEQUENCE [LARGE SCALE GENOMIC DNA]</scope>
    <source>
        <strain evidence="3">CGMCC 1.15180</strain>
    </source>
</reference>
<dbReference type="EMBL" id="JBHSPX010000008">
    <property type="protein sequence ID" value="MFC6066439.1"/>
    <property type="molecule type" value="Genomic_DNA"/>
</dbReference>
<gene>
    <name evidence="2" type="ORF">ACFP4F_28375</name>
</gene>
<dbReference type="RefSeq" id="WP_051862404.1">
    <property type="nucleotide sequence ID" value="NZ_JBHSPX010000008.1"/>
</dbReference>
<sequence>MWDSEPVTGSDLIASTGLTRATVHDVCEDLTHRGWIHEVENQREHGGYRLGRPARRYSFQPMAGVIVGVDCGQRMARATVADLRGHPLARHDRAFSSPEHTTEERLDVLGRTIHEALTAASLTPDRVLAVAVGVPAPVDAEGRTVGTVNEFWERMNPDIAQHLTQRHGWTVLVDNDANLAALAEGWQGAGHDLKNYVAVLTGERIGAGIVEGGHLLRGARGGAGEMRFLDLLEGVGNADGLAKLARQWAREAVRDPEAHPSSFLRQLAPEDIDAEAVFAAAAAADPLATEVVERLGTRFARITSALAALLDTERIILAGAPAPSYAPVLRVIERELSQYAHPPFPEVVASQFGDDIVSVGALGRALDHVREHALDIALPGATSAEPLPR</sequence>
<dbReference type="InterPro" id="IPR043129">
    <property type="entry name" value="ATPase_NBD"/>
</dbReference>
<comment type="caution">
    <text evidence="2">The sequence shown here is derived from an EMBL/GenBank/DDBJ whole genome shotgun (WGS) entry which is preliminary data.</text>
</comment>
<evidence type="ECO:0000313" key="3">
    <source>
        <dbReference type="Proteomes" id="UP001596139"/>
    </source>
</evidence>
<dbReference type="PANTHER" id="PTHR18964">
    <property type="entry name" value="ROK (REPRESSOR, ORF, KINASE) FAMILY"/>
    <property type="match status" value="1"/>
</dbReference>
<dbReference type="InterPro" id="IPR036388">
    <property type="entry name" value="WH-like_DNA-bd_sf"/>
</dbReference>
<dbReference type="SUPFAM" id="SSF46785">
    <property type="entry name" value="Winged helix' DNA-binding domain"/>
    <property type="match status" value="1"/>
</dbReference>
<dbReference type="Gene3D" id="1.10.10.10">
    <property type="entry name" value="Winged helix-like DNA-binding domain superfamily/Winged helix DNA-binding domain"/>
    <property type="match status" value="1"/>
</dbReference>